<evidence type="ECO:0000256" key="5">
    <source>
        <dbReference type="ARBA" id="ARBA00022845"/>
    </source>
</evidence>
<dbReference type="SUPFAM" id="SSF56808">
    <property type="entry name" value="Ribosomal protein L1"/>
    <property type="match status" value="1"/>
</dbReference>
<keyword evidence="4 11" id="KW-0699">rRNA-binding</keyword>
<sequence length="234" mass="25667">MNMGKRIENAKKAIDKNKLYNLDDAISFFINEYSSKYSVKFDETIEFILKLGIDAKQSDQMVRGAVAMPNGLGKEKKVALIIEDSRLDEGKNSGAEEVGGDNLIEKIKGGFLDFEACVATPAMMPKISKIGKLLGPKGLMPNPKLGTVSDDVVSAVKNIKKGQIEFRIDKNGIIHSGVAKLGFDKKKTKENIIKLYNAILAAKPQKSKGIFMKEIFLSCTHGPSLKLDLKSFVV</sequence>
<dbReference type="AlphaFoldDB" id="A0A429XQ80"/>
<dbReference type="GO" id="GO:0019843">
    <property type="term" value="F:rRNA binding"/>
    <property type="evidence" value="ECO:0007669"/>
    <property type="project" value="UniProtKB-UniRule"/>
</dbReference>
<dbReference type="GO" id="GO:0000049">
    <property type="term" value="F:tRNA binding"/>
    <property type="evidence" value="ECO:0007669"/>
    <property type="project" value="UniProtKB-KW"/>
</dbReference>
<name>A0A429XQ80_9RICK</name>
<evidence type="ECO:0000256" key="12">
    <source>
        <dbReference type="RuleBase" id="RU000659"/>
    </source>
</evidence>
<dbReference type="InterPro" id="IPR016095">
    <property type="entry name" value="Ribosomal_uL1_3-a/b-sand"/>
</dbReference>
<keyword evidence="8 11" id="KW-0687">Ribonucleoprotein</keyword>
<protein>
    <recommendedName>
        <fullName evidence="9 11">Large ribosomal subunit protein uL1</fullName>
    </recommendedName>
</protein>
<dbReference type="OrthoDB" id="9803740at2"/>
<keyword evidence="7 11" id="KW-0689">Ribosomal protein</keyword>
<reference evidence="14" key="1">
    <citation type="submission" date="2018-11" db="EMBL/GenBank/DDBJ databases">
        <title>Phylogenetic, genomic, and biogeographic characterization of a novel and ubiquitous marine invertebrate-associated Rickettsiales parasite, Candidatus Marinoinvertebrata rohwerii, gen. nov., sp. nov.</title>
        <authorList>
            <person name="Klinges J.G."/>
            <person name="Rosales S.M."/>
            <person name="Mcminds R."/>
            <person name="Shaver E.C."/>
            <person name="Shantz A."/>
            <person name="Peters E.C."/>
            <person name="Burkepile D.E."/>
            <person name="Silliman B.R."/>
            <person name="Vega Thurber R.L."/>
        </authorList>
    </citation>
    <scope>NUCLEOTIDE SEQUENCE [LARGE SCALE GENOMIC DNA]</scope>
    <source>
        <strain evidence="14">a_cerv_44</strain>
    </source>
</reference>
<keyword evidence="5 11" id="KW-0810">Translation regulation</keyword>
<evidence type="ECO:0000256" key="3">
    <source>
        <dbReference type="ARBA" id="ARBA00022555"/>
    </source>
</evidence>
<evidence type="ECO:0000256" key="9">
    <source>
        <dbReference type="ARBA" id="ARBA00035241"/>
    </source>
</evidence>
<comment type="caution">
    <text evidence="13">The sequence shown here is derived from an EMBL/GenBank/DDBJ whole genome shotgun (WGS) entry which is preliminary data.</text>
</comment>
<dbReference type="NCBIfam" id="TIGR01169">
    <property type="entry name" value="rplA_bact"/>
    <property type="match status" value="1"/>
</dbReference>
<dbReference type="InterPro" id="IPR023674">
    <property type="entry name" value="Ribosomal_uL1-like"/>
</dbReference>
<dbReference type="PIRSF" id="PIRSF002155">
    <property type="entry name" value="Ribosomal_L1"/>
    <property type="match status" value="1"/>
</dbReference>
<keyword evidence="2 11" id="KW-0678">Repressor</keyword>
<evidence type="ECO:0000256" key="6">
    <source>
        <dbReference type="ARBA" id="ARBA00022884"/>
    </source>
</evidence>
<evidence type="ECO:0000256" key="8">
    <source>
        <dbReference type="ARBA" id="ARBA00023274"/>
    </source>
</evidence>
<dbReference type="EMBL" id="RXFM01000025">
    <property type="protein sequence ID" value="RST68924.1"/>
    <property type="molecule type" value="Genomic_DNA"/>
</dbReference>
<dbReference type="GO" id="GO:0003735">
    <property type="term" value="F:structural constituent of ribosome"/>
    <property type="evidence" value="ECO:0007669"/>
    <property type="project" value="InterPro"/>
</dbReference>
<evidence type="ECO:0000313" key="13">
    <source>
        <dbReference type="EMBL" id="RST68924.1"/>
    </source>
</evidence>
<comment type="function">
    <text evidence="10 11">Protein L1 is also a translational repressor protein, it controls the translation of the L11 operon by binding to its mRNA.</text>
</comment>
<evidence type="ECO:0000313" key="14">
    <source>
        <dbReference type="Proteomes" id="UP000279470"/>
    </source>
</evidence>
<dbReference type="Pfam" id="PF00687">
    <property type="entry name" value="Ribosomal_L1"/>
    <property type="match status" value="1"/>
</dbReference>
<dbReference type="CDD" id="cd00403">
    <property type="entry name" value="Ribosomal_L1"/>
    <property type="match status" value="1"/>
</dbReference>
<dbReference type="Gene3D" id="3.40.50.790">
    <property type="match status" value="1"/>
</dbReference>
<dbReference type="GO" id="GO:0006417">
    <property type="term" value="P:regulation of translation"/>
    <property type="evidence" value="ECO:0007669"/>
    <property type="project" value="UniProtKB-KW"/>
</dbReference>
<gene>
    <name evidence="11" type="primary">rplA</name>
    <name evidence="13" type="ORF">EIC27_02550</name>
</gene>
<dbReference type="PANTHER" id="PTHR36427">
    <property type="entry name" value="54S RIBOSOMAL PROTEIN L1, MITOCHONDRIAL"/>
    <property type="match status" value="1"/>
</dbReference>
<comment type="similarity">
    <text evidence="1 11 12">Belongs to the universal ribosomal protein uL1 family.</text>
</comment>
<keyword evidence="14" id="KW-1185">Reference proteome</keyword>
<keyword evidence="6 11" id="KW-0694">RNA-binding</keyword>
<dbReference type="PANTHER" id="PTHR36427:SF3">
    <property type="entry name" value="LARGE RIBOSOMAL SUBUNIT PROTEIN UL1M"/>
    <property type="match status" value="1"/>
</dbReference>
<dbReference type="HAMAP" id="MF_01318_B">
    <property type="entry name" value="Ribosomal_uL1_B"/>
    <property type="match status" value="1"/>
</dbReference>
<organism evidence="13 14">
    <name type="scientific">Candidatus Aquarickettsia rohweri</name>
    <dbReference type="NCBI Taxonomy" id="2602574"/>
    <lineage>
        <taxon>Bacteria</taxon>
        <taxon>Pseudomonadati</taxon>
        <taxon>Pseudomonadota</taxon>
        <taxon>Alphaproteobacteria</taxon>
        <taxon>Rickettsiales</taxon>
        <taxon>Candidatus Midichloriaceae</taxon>
        <taxon>Candidatus Aquarickettsia</taxon>
    </lineage>
</organism>
<keyword evidence="3 11" id="KW-0820">tRNA-binding</keyword>
<comment type="function">
    <text evidence="11">Binds directly to 23S rRNA. The L1 stalk is quite mobile in the ribosome, and is involved in E site tRNA release.</text>
</comment>
<dbReference type="PROSITE" id="PS01199">
    <property type="entry name" value="RIBOSOMAL_L1"/>
    <property type="match status" value="1"/>
</dbReference>
<dbReference type="InterPro" id="IPR028364">
    <property type="entry name" value="Ribosomal_uL1/biogenesis"/>
</dbReference>
<dbReference type="GO" id="GO:0015934">
    <property type="term" value="C:large ribosomal subunit"/>
    <property type="evidence" value="ECO:0007669"/>
    <property type="project" value="InterPro"/>
</dbReference>
<dbReference type="Gene3D" id="3.30.190.20">
    <property type="match status" value="1"/>
</dbReference>
<evidence type="ECO:0000256" key="1">
    <source>
        <dbReference type="ARBA" id="ARBA00010531"/>
    </source>
</evidence>
<dbReference type="Proteomes" id="UP000279470">
    <property type="component" value="Unassembled WGS sequence"/>
</dbReference>
<evidence type="ECO:0000256" key="2">
    <source>
        <dbReference type="ARBA" id="ARBA00022491"/>
    </source>
</evidence>
<evidence type="ECO:0000256" key="10">
    <source>
        <dbReference type="ARBA" id="ARBA00059110"/>
    </source>
</evidence>
<evidence type="ECO:0000256" key="4">
    <source>
        <dbReference type="ARBA" id="ARBA00022730"/>
    </source>
</evidence>
<dbReference type="GO" id="GO:0006412">
    <property type="term" value="P:translation"/>
    <property type="evidence" value="ECO:0007669"/>
    <property type="project" value="UniProtKB-UniRule"/>
</dbReference>
<evidence type="ECO:0000256" key="11">
    <source>
        <dbReference type="HAMAP-Rule" id="MF_01318"/>
    </source>
</evidence>
<evidence type="ECO:0000256" key="7">
    <source>
        <dbReference type="ARBA" id="ARBA00022980"/>
    </source>
</evidence>
<dbReference type="FunFam" id="3.40.50.790:FF:000001">
    <property type="entry name" value="50S ribosomal protein L1"/>
    <property type="match status" value="1"/>
</dbReference>
<dbReference type="InterPro" id="IPR023673">
    <property type="entry name" value="Ribosomal_uL1_CS"/>
</dbReference>
<comment type="subunit">
    <text evidence="11">Part of the 50S ribosomal subunit.</text>
</comment>
<dbReference type="InterPro" id="IPR005878">
    <property type="entry name" value="Ribosom_uL1_bac-type"/>
</dbReference>
<proteinExistence type="inferred from homology"/>
<dbReference type="InterPro" id="IPR002143">
    <property type="entry name" value="Ribosomal_uL1"/>
</dbReference>
<accession>A0A429XQ80</accession>